<organism evidence="1">
    <name type="scientific">Tanacetum cinerariifolium</name>
    <name type="common">Dalmatian daisy</name>
    <name type="synonym">Chrysanthemum cinerariifolium</name>
    <dbReference type="NCBI Taxonomy" id="118510"/>
    <lineage>
        <taxon>Eukaryota</taxon>
        <taxon>Viridiplantae</taxon>
        <taxon>Streptophyta</taxon>
        <taxon>Embryophyta</taxon>
        <taxon>Tracheophyta</taxon>
        <taxon>Spermatophyta</taxon>
        <taxon>Magnoliopsida</taxon>
        <taxon>eudicotyledons</taxon>
        <taxon>Gunneridae</taxon>
        <taxon>Pentapetalae</taxon>
        <taxon>asterids</taxon>
        <taxon>campanulids</taxon>
        <taxon>Asterales</taxon>
        <taxon>Asteraceae</taxon>
        <taxon>Asteroideae</taxon>
        <taxon>Anthemideae</taxon>
        <taxon>Anthemidinae</taxon>
        <taxon>Tanacetum</taxon>
    </lineage>
</organism>
<gene>
    <name evidence="1" type="ORF">Tci_888576</name>
</gene>
<evidence type="ECO:0000313" key="1">
    <source>
        <dbReference type="EMBL" id="GFD16607.1"/>
    </source>
</evidence>
<comment type="caution">
    <text evidence="1">The sequence shown here is derived from an EMBL/GenBank/DDBJ whole genome shotgun (WGS) entry which is preliminary data.</text>
</comment>
<name>A0A699U2R9_TANCI</name>
<dbReference type="AlphaFoldDB" id="A0A699U2R9"/>
<reference evidence="1" key="1">
    <citation type="journal article" date="2019" name="Sci. Rep.">
        <title>Draft genome of Tanacetum cinerariifolium, the natural source of mosquito coil.</title>
        <authorList>
            <person name="Yamashiro T."/>
            <person name="Shiraishi A."/>
            <person name="Satake H."/>
            <person name="Nakayama K."/>
        </authorList>
    </citation>
    <scope>NUCLEOTIDE SEQUENCE</scope>
</reference>
<protein>
    <submittedName>
        <fullName evidence="1">Uncharacterized protein</fullName>
    </submittedName>
</protein>
<accession>A0A699U2R9</accession>
<dbReference type="EMBL" id="BKCJ011294441">
    <property type="protein sequence ID" value="GFD16607.1"/>
    <property type="molecule type" value="Genomic_DNA"/>
</dbReference>
<feature type="non-terminal residue" evidence="1">
    <location>
        <position position="142"/>
    </location>
</feature>
<proteinExistence type="predicted"/>
<sequence length="142" mass="16321">LAGIREQPPLQGGCVAQKISSKVFPLGLRHQAAAHFQGGSPGMGWLRQAIHEEDYDRQQLLVVDRATFEAWCTDNHFQPFWIVCQYQSPSLNQKARSEGLYFTNFRYWLVWEDAGGIQQHLYHDGQYRDKQAVPAGDEEEQE</sequence>
<feature type="non-terminal residue" evidence="1">
    <location>
        <position position="1"/>
    </location>
</feature>